<protein>
    <recommendedName>
        <fullName evidence="1">Fibronectin type-III domain-containing protein</fullName>
    </recommendedName>
</protein>
<dbReference type="InterPro" id="IPR036116">
    <property type="entry name" value="FN3_sf"/>
</dbReference>
<organism evidence="2 3">
    <name type="scientific">Candidatus Magasanikbacteria bacterium CG_4_10_14_0_2_um_filter_33_14</name>
    <dbReference type="NCBI Taxonomy" id="1974636"/>
    <lineage>
        <taxon>Bacteria</taxon>
        <taxon>Candidatus Magasanikiibacteriota</taxon>
    </lineage>
</organism>
<sequence>MVFDTATITNGEDAINVLGQSDFTSNSHAVTQSSLWSPEDMDYSTTNNLLFVSDSYNNRVLVFDASSIDNNENAINVLGQSDFVTSQYDLTQSLIDGPYGIGYDSSNEWLYIADSGNNRVLVFDASYNSNSSPTFTSLSATSATDEVGDVSIVSTVNDTDANNLTIQYHYEVGTCGVYSAQATSTISSATDSVSGSLTVTNNVVTGVNTASSDTIVTSTWDISADSLTPNTEYCLYSFTNDGTVDSDVSTTTVTLNPAKPLSLSASANGQTSANLSWSANNNPNTTVYKIYSGSTLYGSTTSTSYTVTGLTAGTSYTFTVRAIYNSDNTSYVESDSSSITTSAIANFVILTLSNDNATPSYQFLSKLGDIHTAVVDDIIDDGGTLKAQLTIHSNPATVTLAAGESQNIDTNGNGSNDMIVTMNSVSSGSANFTLTFLSAGSSNIYDNPPKVIEGTKAITINSGEATTKTRGVTLNFNVENAELMAIANNAEFEDVSFEKYNSTKDWTLSEGNGLKTVYAKFRSAQGGTIIYSAQITLTGQSTDATDEVVIETINDNSNCPLIKEQAYKTTTNKTVYYITSNCTKRAFQRSDIYFSYFTSWKDVNLTDSKTLNLIPNDNLGFMPWGPKYDPKYGALVKTVTDPKVYLLLNNNKYWITNETTFKQLNYNWNWIEDIDQRLLDKYTSKEEIIDTTTHPNYTLIKYQNDPKVYRLEPDTIDNIKQVKRHIPNETEFNKLNFRFDRVVTVPDSEVYSEGESLES</sequence>
<reference evidence="3" key="1">
    <citation type="submission" date="2017-09" db="EMBL/GenBank/DDBJ databases">
        <title>Depth-based differentiation of microbial function through sediment-hosted aquifers and enrichment of novel symbionts in the deep terrestrial subsurface.</title>
        <authorList>
            <person name="Probst A.J."/>
            <person name="Ladd B."/>
            <person name="Jarett J.K."/>
            <person name="Geller-Mcgrath D.E."/>
            <person name="Sieber C.M.K."/>
            <person name="Emerson J.B."/>
            <person name="Anantharaman K."/>
            <person name="Thomas B.C."/>
            <person name="Malmstrom R."/>
            <person name="Stieglmeier M."/>
            <person name="Klingl A."/>
            <person name="Woyke T."/>
            <person name="Ryan C.M."/>
            <person name="Banfield J.F."/>
        </authorList>
    </citation>
    <scope>NUCLEOTIDE SEQUENCE [LARGE SCALE GENOMIC DNA]</scope>
</reference>
<dbReference type="EMBL" id="PFPL01000055">
    <property type="protein sequence ID" value="PIZ95372.1"/>
    <property type="molecule type" value="Genomic_DNA"/>
</dbReference>
<dbReference type="InterPro" id="IPR013783">
    <property type="entry name" value="Ig-like_fold"/>
</dbReference>
<dbReference type="Pfam" id="PF00041">
    <property type="entry name" value="fn3"/>
    <property type="match status" value="1"/>
</dbReference>
<dbReference type="Gene3D" id="2.60.40.10">
    <property type="entry name" value="Immunoglobulins"/>
    <property type="match status" value="1"/>
</dbReference>
<feature type="domain" description="Fibronectin type-III" evidence="1">
    <location>
        <begin position="259"/>
        <end position="344"/>
    </location>
</feature>
<comment type="caution">
    <text evidence="2">The sequence shown here is derived from an EMBL/GenBank/DDBJ whole genome shotgun (WGS) entry which is preliminary data.</text>
</comment>
<dbReference type="SMART" id="SM00060">
    <property type="entry name" value="FN3"/>
    <property type="match status" value="1"/>
</dbReference>
<name>A0A2M7V982_9BACT</name>
<proteinExistence type="predicted"/>
<dbReference type="SUPFAM" id="SSF63829">
    <property type="entry name" value="Calcium-dependent phosphotriesterase"/>
    <property type="match status" value="1"/>
</dbReference>
<evidence type="ECO:0000259" key="1">
    <source>
        <dbReference type="PROSITE" id="PS50853"/>
    </source>
</evidence>
<dbReference type="InterPro" id="IPR003961">
    <property type="entry name" value="FN3_dom"/>
</dbReference>
<evidence type="ECO:0000313" key="3">
    <source>
        <dbReference type="Proteomes" id="UP000231453"/>
    </source>
</evidence>
<dbReference type="PROSITE" id="PS50853">
    <property type="entry name" value="FN3"/>
    <property type="match status" value="1"/>
</dbReference>
<dbReference type="Gene3D" id="2.120.10.30">
    <property type="entry name" value="TolB, C-terminal domain"/>
    <property type="match status" value="1"/>
</dbReference>
<evidence type="ECO:0000313" key="2">
    <source>
        <dbReference type="EMBL" id="PIZ95372.1"/>
    </source>
</evidence>
<gene>
    <name evidence="2" type="ORF">COX80_04605</name>
</gene>
<dbReference type="CDD" id="cd00063">
    <property type="entry name" value="FN3"/>
    <property type="match status" value="1"/>
</dbReference>
<dbReference type="SUPFAM" id="SSF49265">
    <property type="entry name" value="Fibronectin type III"/>
    <property type="match status" value="1"/>
</dbReference>
<dbReference type="AlphaFoldDB" id="A0A2M7V982"/>
<accession>A0A2M7V982</accession>
<dbReference type="Proteomes" id="UP000231453">
    <property type="component" value="Unassembled WGS sequence"/>
</dbReference>
<dbReference type="InterPro" id="IPR011042">
    <property type="entry name" value="6-blade_b-propeller_TolB-like"/>
</dbReference>